<protein>
    <submittedName>
        <fullName evidence="2">Class I SAM-dependent methyltransferase</fullName>
    </submittedName>
</protein>
<dbReference type="InterPro" id="IPR013216">
    <property type="entry name" value="Methyltransf_11"/>
</dbReference>
<evidence type="ECO:0000313" key="3">
    <source>
        <dbReference type="Proteomes" id="UP001180754"/>
    </source>
</evidence>
<sequence length="266" mass="28370">MTTSPFLGPDAIEALYGRADRLATRTSALHRAKVAGRPVAEVIASLASAYGQRRGPQVVADIGCGRGSSTRVLATRLRPAGLIGIDASAALLADARRRNDFPVSWAQADFHRLPLPSASCTVVVAAFCLYHSPRPETVVSEIARCLAPGGIAVLVTKSADSYQELDDVVADADLDKDAHNRPSLYASAHSGNLAALASAALGIVHIEHEEHRFLFHVRQHLAEYLATTPKYRLPPEPVIRASLPNRPTPASSVVTYVVAARYGLIS</sequence>
<proteinExistence type="predicted"/>
<evidence type="ECO:0000259" key="1">
    <source>
        <dbReference type="Pfam" id="PF08241"/>
    </source>
</evidence>
<dbReference type="RefSeq" id="WP_311728211.1">
    <property type="nucleotide sequence ID" value="NZ_JAVRFD010000021.1"/>
</dbReference>
<organism evidence="2 3">
    <name type="scientific">Streptomyces lonegramiae</name>
    <dbReference type="NCBI Taxonomy" id="3075524"/>
    <lineage>
        <taxon>Bacteria</taxon>
        <taxon>Bacillati</taxon>
        <taxon>Actinomycetota</taxon>
        <taxon>Actinomycetes</taxon>
        <taxon>Kitasatosporales</taxon>
        <taxon>Streptomycetaceae</taxon>
        <taxon>Streptomyces</taxon>
    </lineage>
</organism>
<accession>A0ABU2XP26</accession>
<dbReference type="SUPFAM" id="SSF53335">
    <property type="entry name" value="S-adenosyl-L-methionine-dependent methyltransferases"/>
    <property type="match status" value="1"/>
</dbReference>
<comment type="caution">
    <text evidence="2">The sequence shown here is derived from an EMBL/GenBank/DDBJ whole genome shotgun (WGS) entry which is preliminary data.</text>
</comment>
<dbReference type="CDD" id="cd02440">
    <property type="entry name" value="AdoMet_MTases"/>
    <property type="match status" value="1"/>
</dbReference>
<gene>
    <name evidence="2" type="ORF">RND15_34100</name>
</gene>
<dbReference type="InterPro" id="IPR029063">
    <property type="entry name" value="SAM-dependent_MTases_sf"/>
</dbReference>
<keyword evidence="2" id="KW-0808">Transferase</keyword>
<feature type="domain" description="Methyltransferase type 11" evidence="1">
    <location>
        <begin position="61"/>
        <end position="153"/>
    </location>
</feature>
<evidence type="ECO:0000313" key="2">
    <source>
        <dbReference type="EMBL" id="MDT0547688.1"/>
    </source>
</evidence>
<dbReference type="Gene3D" id="3.40.50.150">
    <property type="entry name" value="Vaccinia Virus protein VP39"/>
    <property type="match status" value="1"/>
</dbReference>
<reference evidence="2" key="1">
    <citation type="submission" date="2024-05" db="EMBL/GenBank/DDBJ databases">
        <title>30 novel species of actinomycetes from the DSMZ collection.</title>
        <authorList>
            <person name="Nouioui I."/>
        </authorList>
    </citation>
    <scope>NUCLEOTIDE SEQUENCE</scope>
    <source>
        <strain evidence="2">DSM 41529</strain>
    </source>
</reference>
<name>A0ABU2XP26_9ACTN</name>
<dbReference type="GO" id="GO:0032259">
    <property type="term" value="P:methylation"/>
    <property type="evidence" value="ECO:0007669"/>
    <property type="project" value="UniProtKB-KW"/>
</dbReference>
<dbReference type="GO" id="GO:0008168">
    <property type="term" value="F:methyltransferase activity"/>
    <property type="evidence" value="ECO:0007669"/>
    <property type="project" value="UniProtKB-KW"/>
</dbReference>
<keyword evidence="2" id="KW-0489">Methyltransferase</keyword>
<dbReference type="Pfam" id="PF08241">
    <property type="entry name" value="Methyltransf_11"/>
    <property type="match status" value="1"/>
</dbReference>
<dbReference type="EMBL" id="JAVRFD010000021">
    <property type="protein sequence ID" value="MDT0547688.1"/>
    <property type="molecule type" value="Genomic_DNA"/>
</dbReference>
<dbReference type="Proteomes" id="UP001180754">
    <property type="component" value="Unassembled WGS sequence"/>
</dbReference>
<dbReference type="PANTHER" id="PTHR43861">
    <property type="entry name" value="TRANS-ACONITATE 2-METHYLTRANSFERASE-RELATED"/>
    <property type="match status" value="1"/>
</dbReference>
<dbReference type="PANTHER" id="PTHR43861:SF1">
    <property type="entry name" value="TRANS-ACONITATE 2-METHYLTRANSFERASE"/>
    <property type="match status" value="1"/>
</dbReference>
<keyword evidence="3" id="KW-1185">Reference proteome</keyword>